<dbReference type="PANTHER" id="PTHR10378">
    <property type="entry name" value="LIM DOMAIN-BINDING PROTEIN"/>
    <property type="match status" value="1"/>
</dbReference>
<dbReference type="PROSITE" id="PS51957">
    <property type="entry name" value="LID"/>
    <property type="match status" value="1"/>
</dbReference>
<feature type="region of interest" description="Disordered" evidence="3">
    <location>
        <begin position="113"/>
        <end position="217"/>
    </location>
</feature>
<dbReference type="InterPro" id="IPR041363">
    <property type="entry name" value="LID"/>
</dbReference>
<proteinExistence type="inferred from homology"/>
<reference evidence="7" key="2">
    <citation type="submission" date="2020-12" db="UniProtKB">
        <authorList>
            <consortium name="WormBaseParasite"/>
        </authorList>
    </citation>
    <scope>IDENTIFICATION</scope>
</reference>
<feature type="region of interest" description="Disordered" evidence="3">
    <location>
        <begin position="466"/>
        <end position="519"/>
    </location>
</feature>
<gene>
    <name evidence="5 7 8" type="ORF">SRAE_X000031000</name>
</gene>
<dbReference type="EMBL" id="LN609530">
    <property type="protein sequence ID" value="CEF70982.1"/>
    <property type="molecule type" value="Genomic_DNA"/>
</dbReference>
<dbReference type="WBParaSite" id="SRAE_X000031000.1">
    <property type="protein sequence ID" value="SRAE_X000031000.1"/>
    <property type="gene ID" value="WBGene00265868"/>
</dbReference>
<reference evidence="5 6" key="1">
    <citation type="submission" date="2014-09" db="EMBL/GenBank/DDBJ databases">
        <authorList>
            <person name="Martin A.A."/>
        </authorList>
    </citation>
    <scope>NUCLEOTIDE SEQUENCE</scope>
    <source>
        <strain evidence="6">ED321</strain>
        <strain evidence="5">ED321 Heterogonic</strain>
    </source>
</reference>
<dbReference type="WormBase" id="SRAE_X000031000">
    <property type="protein sequence ID" value="SRP12260"/>
    <property type="gene ID" value="WBGene00265868"/>
</dbReference>
<dbReference type="GO" id="GO:0030274">
    <property type="term" value="F:LIM domain binding"/>
    <property type="evidence" value="ECO:0007669"/>
    <property type="project" value="UniProtKB-UniRule"/>
</dbReference>
<accession>A0A090LRZ3</accession>
<dbReference type="RefSeq" id="XP_024510178.1">
    <property type="nucleotide sequence ID" value="XM_024644639.1"/>
</dbReference>
<evidence type="ECO:0000259" key="4">
    <source>
        <dbReference type="PROSITE" id="PS51957"/>
    </source>
</evidence>
<evidence type="ECO:0000313" key="8">
    <source>
        <dbReference type="WormBase" id="SRAE_X000031000"/>
    </source>
</evidence>
<protein>
    <submittedName>
        <fullName evidence="5 7">LIM domain-binding protein 2</fullName>
    </submittedName>
</protein>
<evidence type="ECO:0000256" key="2">
    <source>
        <dbReference type="PROSITE-ProRule" id="PRU01302"/>
    </source>
</evidence>
<feature type="compositionally biased region" description="Low complexity" evidence="3">
    <location>
        <begin position="623"/>
        <end position="638"/>
    </location>
</feature>
<organism evidence="5">
    <name type="scientific">Strongyloides ratti</name>
    <name type="common">Parasitic roundworm</name>
    <dbReference type="NCBI Taxonomy" id="34506"/>
    <lineage>
        <taxon>Eukaryota</taxon>
        <taxon>Metazoa</taxon>
        <taxon>Ecdysozoa</taxon>
        <taxon>Nematoda</taxon>
        <taxon>Chromadorea</taxon>
        <taxon>Rhabditida</taxon>
        <taxon>Tylenchina</taxon>
        <taxon>Panagrolaimomorpha</taxon>
        <taxon>Strongyloidoidea</taxon>
        <taxon>Strongyloididae</taxon>
        <taxon>Strongyloides</taxon>
    </lineage>
</organism>
<feature type="compositionally biased region" description="Polar residues" evidence="3">
    <location>
        <begin position="129"/>
        <end position="151"/>
    </location>
</feature>
<dbReference type="CTD" id="36383362"/>
<evidence type="ECO:0000256" key="3">
    <source>
        <dbReference type="SAM" id="MobiDB-lite"/>
    </source>
</evidence>
<name>A0A090LRZ3_STRRB</name>
<evidence type="ECO:0000313" key="5">
    <source>
        <dbReference type="EMBL" id="CEF70982.1"/>
    </source>
</evidence>
<comment type="similarity">
    <text evidence="1 2">Belongs to the LDB family.</text>
</comment>
<feature type="compositionally biased region" description="Low complexity" evidence="3">
    <location>
        <begin position="9"/>
        <end position="20"/>
    </location>
</feature>
<dbReference type="GeneID" id="36383362"/>
<feature type="compositionally biased region" description="Low complexity" evidence="3">
    <location>
        <begin position="170"/>
        <end position="213"/>
    </location>
</feature>
<feature type="domain" description="LIM interaction" evidence="4">
    <location>
        <begin position="533"/>
        <end position="572"/>
    </location>
</feature>
<dbReference type="STRING" id="34506.A0A090LRZ3"/>
<dbReference type="Proteomes" id="UP000035682">
    <property type="component" value="Unplaced"/>
</dbReference>
<feature type="region of interest" description="Disordered" evidence="3">
    <location>
        <begin position="1"/>
        <end position="43"/>
    </location>
</feature>
<feature type="compositionally biased region" description="Low complexity" evidence="3">
    <location>
        <begin position="30"/>
        <end position="43"/>
    </location>
</feature>
<evidence type="ECO:0000313" key="7">
    <source>
        <dbReference type="WBParaSite" id="SRAE_X000031000.1"/>
    </source>
</evidence>
<dbReference type="OrthoDB" id="774557at2759"/>
<dbReference type="AlphaFoldDB" id="A0A090LRZ3"/>
<dbReference type="InterPro" id="IPR029005">
    <property type="entry name" value="LIM-bd/SEUSS"/>
</dbReference>
<evidence type="ECO:0000256" key="1">
    <source>
        <dbReference type="ARBA" id="ARBA00006928"/>
    </source>
</evidence>
<feature type="compositionally biased region" description="Low complexity" evidence="3">
    <location>
        <begin position="116"/>
        <end position="126"/>
    </location>
</feature>
<dbReference type="Pfam" id="PF17916">
    <property type="entry name" value="LID"/>
    <property type="match status" value="1"/>
</dbReference>
<feature type="region of interest" description="Disordered" evidence="3">
    <location>
        <begin position="602"/>
        <end position="638"/>
    </location>
</feature>
<sequence>MPRKRATENGANGNGAAPKQTRTRKKKDTSTTLPPTNNMMMTNVPNAYDHNGVAMQQMNGPSHMMMMNHDDGSLMQSSYGIRMPPNNVGHMQPQQPDYYYSQNNASVANGNHVPIHQQQGPPQHHGMYSNMSGQGTQQPQYLENERSQNSFLPPPPPMHQPSINGSNSNPNQQHQMMMRMPQVQPQMIQQQQQQQQQSHSGNMQQPQQTPPQQLGKQGKIMDMNNRMHTFVTTHIAECDKAQWWEAFSNEFFENDAKFTLTFVEKGPLQYTIGRSNIPRFFKRLFECNIRESFYILQSQCKESPVNLSPHNQPTFMECDSVNYILKYSCTPAFEVHNNCRLMVEFGFDNMFGYRIRKWNLEMRRSKEVTNNEYGGMQSYVPTYKPEHFMGIPMEALRLLEACVILEPMQALMHLTRSSNINPREALTHLSFQGYQKAHSHPGQIQPNSQMNIGMMNSMTNQPNMMLPPGNVDDVQVKPKQTRKRQRKNATNTTTGGGRATPAKKKNANQTASPMPPNPPPNYMPQNHGYHPQGVMVVSEPSMMGKGYGENDERAITRIENTYYDNQGYQQNYSNMHSVVNGLPPPNQQMQPTGSLIPQAVVSQSQQQQQMHQIPSSLAQHLAPNPSMNMGPNNNMLRT</sequence>
<keyword evidence="6" id="KW-1185">Reference proteome</keyword>
<evidence type="ECO:0000313" key="6">
    <source>
        <dbReference type="Proteomes" id="UP000035682"/>
    </source>
</evidence>
<dbReference type="Pfam" id="PF01803">
    <property type="entry name" value="LIM_bind"/>
    <property type="match status" value="1"/>
</dbReference>